<dbReference type="RefSeq" id="XP_005649584.1">
    <property type="nucleotide sequence ID" value="XM_005649527.1"/>
</dbReference>
<sequence length="395" mass="40633">MANLKAMLCLALIATSASQSSADIGSFFHSLGDTFSSAGSTIKDGAQATFQVVKNGTVEAANVTGMPSQPTAKPPLPCEAFKNAGSAVVDGAKDAYNKTATYAQQHFEGTRREINTLEAVLKNTTSDLKQTVINFKDSAMRELRPVTDEVEAAAERLSNTTVRVVSDGVSGVVSFGNDTWHAITDESAALGPAVQASAGKPDPVTVDATDARSILAALARNASDGGFPALAQSIVVALAEGRGRAVSDAVASALAIDGGRNASQVSQGLAQAFATAMLAAGNAAVQNAARINSTAIAEAYIAGLQDAVGNCTAATETSIPPNTQAWFQLYADKCCGEVTDTLSRMSVIMQQVPDRAASDAWFSALGASYELGRTPVFNLARCLAADKAFVSAQVA</sequence>
<feature type="signal peptide" evidence="1">
    <location>
        <begin position="1"/>
        <end position="22"/>
    </location>
</feature>
<reference evidence="2 3" key="1">
    <citation type="journal article" date="2012" name="Genome Biol.">
        <title>The genome of the polar eukaryotic microalga coccomyxa subellipsoidea reveals traits of cold adaptation.</title>
        <authorList>
            <person name="Blanc G."/>
            <person name="Agarkova I."/>
            <person name="Grimwood J."/>
            <person name="Kuo A."/>
            <person name="Brueggeman A."/>
            <person name="Dunigan D."/>
            <person name="Gurnon J."/>
            <person name="Ladunga I."/>
            <person name="Lindquist E."/>
            <person name="Lucas S."/>
            <person name="Pangilinan J."/>
            <person name="Proschold T."/>
            <person name="Salamov A."/>
            <person name="Schmutz J."/>
            <person name="Weeks D."/>
            <person name="Yamada T."/>
            <person name="Claverie J.M."/>
            <person name="Grigoriev I."/>
            <person name="Van Etten J."/>
            <person name="Lomsadze A."/>
            <person name="Borodovsky M."/>
        </authorList>
    </citation>
    <scope>NUCLEOTIDE SEQUENCE [LARGE SCALE GENOMIC DNA]</scope>
    <source>
        <strain evidence="2 3">C-169</strain>
    </source>
</reference>
<protein>
    <submittedName>
        <fullName evidence="2">Uncharacterized protein</fullName>
    </submittedName>
</protein>
<feature type="chain" id="PRO_5003636885" evidence="1">
    <location>
        <begin position="23"/>
        <end position="395"/>
    </location>
</feature>
<keyword evidence="3" id="KW-1185">Reference proteome</keyword>
<dbReference type="KEGG" id="csl:COCSUDRAFT_46568"/>
<name>I0Z321_COCSC</name>
<keyword evidence="1" id="KW-0732">Signal</keyword>
<gene>
    <name evidence="2" type="ORF">COCSUDRAFT_46568</name>
</gene>
<dbReference type="Proteomes" id="UP000007264">
    <property type="component" value="Unassembled WGS sequence"/>
</dbReference>
<accession>I0Z321</accession>
<dbReference type="OrthoDB" id="10371994at2759"/>
<proteinExistence type="predicted"/>
<evidence type="ECO:0000313" key="3">
    <source>
        <dbReference type="Proteomes" id="UP000007264"/>
    </source>
</evidence>
<evidence type="ECO:0000313" key="2">
    <source>
        <dbReference type="EMBL" id="EIE25040.1"/>
    </source>
</evidence>
<dbReference type="EMBL" id="AGSI01000004">
    <property type="protein sequence ID" value="EIE25040.1"/>
    <property type="molecule type" value="Genomic_DNA"/>
</dbReference>
<evidence type="ECO:0000256" key="1">
    <source>
        <dbReference type="SAM" id="SignalP"/>
    </source>
</evidence>
<dbReference type="AlphaFoldDB" id="I0Z321"/>
<comment type="caution">
    <text evidence="2">The sequence shown here is derived from an EMBL/GenBank/DDBJ whole genome shotgun (WGS) entry which is preliminary data.</text>
</comment>
<dbReference type="GeneID" id="17043043"/>
<organism evidence="2 3">
    <name type="scientific">Coccomyxa subellipsoidea (strain C-169)</name>
    <name type="common">Green microalga</name>
    <dbReference type="NCBI Taxonomy" id="574566"/>
    <lineage>
        <taxon>Eukaryota</taxon>
        <taxon>Viridiplantae</taxon>
        <taxon>Chlorophyta</taxon>
        <taxon>core chlorophytes</taxon>
        <taxon>Trebouxiophyceae</taxon>
        <taxon>Trebouxiophyceae incertae sedis</taxon>
        <taxon>Coccomyxaceae</taxon>
        <taxon>Coccomyxa</taxon>
        <taxon>Coccomyxa subellipsoidea</taxon>
    </lineage>
</organism>